<evidence type="ECO:0000313" key="3">
    <source>
        <dbReference type="EMBL" id="KAF7141869.1"/>
    </source>
</evidence>
<name>A0A834LLP5_RHOSS</name>
<dbReference type="EMBL" id="WJXA01000006">
    <property type="protein sequence ID" value="KAF7141869.1"/>
    <property type="molecule type" value="Genomic_DNA"/>
</dbReference>
<sequence>MGWFWSLLILTLLLTLSKSLSSFTSDQFDTWCKQHGKTYSSEQEKQHRLKVFEHNHAFVTHHNTEANSSYTLSLNAFADLTHHEFKASRLGLSSSATDLKNSD</sequence>
<keyword evidence="4" id="KW-1185">Reference proteome</keyword>
<gene>
    <name evidence="3" type="ORF">RHSIM_Rhsim06G0027700</name>
</gene>
<proteinExistence type="predicted"/>
<dbReference type="Proteomes" id="UP000626092">
    <property type="component" value="Unassembled WGS sequence"/>
</dbReference>
<dbReference type="InterPro" id="IPR013201">
    <property type="entry name" value="Prot_inhib_I29"/>
</dbReference>
<dbReference type="Gene3D" id="1.10.287.2250">
    <property type="match status" value="1"/>
</dbReference>
<dbReference type="InterPro" id="IPR038765">
    <property type="entry name" value="Papain-like_cys_pep_sf"/>
</dbReference>
<protein>
    <recommendedName>
        <fullName evidence="2">Cathepsin propeptide inhibitor domain-containing protein</fullName>
    </recommendedName>
</protein>
<organism evidence="3 4">
    <name type="scientific">Rhododendron simsii</name>
    <name type="common">Sims's rhododendron</name>
    <dbReference type="NCBI Taxonomy" id="118357"/>
    <lineage>
        <taxon>Eukaryota</taxon>
        <taxon>Viridiplantae</taxon>
        <taxon>Streptophyta</taxon>
        <taxon>Embryophyta</taxon>
        <taxon>Tracheophyta</taxon>
        <taxon>Spermatophyta</taxon>
        <taxon>Magnoliopsida</taxon>
        <taxon>eudicotyledons</taxon>
        <taxon>Gunneridae</taxon>
        <taxon>Pentapetalae</taxon>
        <taxon>asterids</taxon>
        <taxon>Ericales</taxon>
        <taxon>Ericaceae</taxon>
        <taxon>Ericoideae</taxon>
        <taxon>Rhodoreae</taxon>
        <taxon>Rhododendron</taxon>
    </lineage>
</organism>
<evidence type="ECO:0000256" key="1">
    <source>
        <dbReference type="SAM" id="SignalP"/>
    </source>
</evidence>
<keyword evidence="1" id="KW-0732">Signal</keyword>
<dbReference type="SMART" id="SM00848">
    <property type="entry name" value="Inhibitor_I29"/>
    <property type="match status" value="1"/>
</dbReference>
<feature type="domain" description="Cathepsin propeptide inhibitor" evidence="2">
    <location>
        <begin position="28"/>
        <end position="85"/>
    </location>
</feature>
<dbReference type="Pfam" id="PF08246">
    <property type="entry name" value="Inhibitor_I29"/>
    <property type="match status" value="1"/>
</dbReference>
<evidence type="ECO:0000313" key="4">
    <source>
        <dbReference type="Proteomes" id="UP000626092"/>
    </source>
</evidence>
<reference evidence="3" key="1">
    <citation type="submission" date="2019-11" db="EMBL/GenBank/DDBJ databases">
        <authorList>
            <person name="Liu Y."/>
            <person name="Hou J."/>
            <person name="Li T.-Q."/>
            <person name="Guan C.-H."/>
            <person name="Wu X."/>
            <person name="Wu H.-Z."/>
            <person name="Ling F."/>
            <person name="Zhang R."/>
            <person name="Shi X.-G."/>
            <person name="Ren J.-P."/>
            <person name="Chen E.-F."/>
            <person name="Sun J.-M."/>
        </authorList>
    </citation>
    <scope>NUCLEOTIDE SEQUENCE</scope>
    <source>
        <strain evidence="3">Adult_tree_wgs_1</strain>
        <tissue evidence="3">Leaves</tissue>
    </source>
</reference>
<accession>A0A834LLP5</accession>
<dbReference type="AlphaFoldDB" id="A0A834LLP5"/>
<feature type="signal peptide" evidence="1">
    <location>
        <begin position="1"/>
        <end position="21"/>
    </location>
</feature>
<dbReference type="SUPFAM" id="SSF54001">
    <property type="entry name" value="Cysteine proteinases"/>
    <property type="match status" value="1"/>
</dbReference>
<comment type="caution">
    <text evidence="3">The sequence shown here is derived from an EMBL/GenBank/DDBJ whole genome shotgun (WGS) entry which is preliminary data.</text>
</comment>
<evidence type="ECO:0000259" key="2">
    <source>
        <dbReference type="SMART" id="SM00848"/>
    </source>
</evidence>
<dbReference type="OrthoDB" id="1726854at2759"/>
<feature type="chain" id="PRO_5032673366" description="Cathepsin propeptide inhibitor domain-containing protein" evidence="1">
    <location>
        <begin position="22"/>
        <end position="103"/>
    </location>
</feature>